<protein>
    <submittedName>
        <fullName evidence="6">Cobalt permease</fullName>
    </submittedName>
</protein>
<evidence type="ECO:0000256" key="3">
    <source>
        <dbReference type="ARBA" id="ARBA00022989"/>
    </source>
</evidence>
<dbReference type="GeneID" id="61221979"/>
<evidence type="ECO:0000313" key="6">
    <source>
        <dbReference type="EMBL" id="CEP27696.1"/>
    </source>
</evidence>
<feature type="transmembrane region" description="Helical" evidence="5">
    <location>
        <begin position="22"/>
        <end position="39"/>
    </location>
</feature>
<keyword evidence="4 5" id="KW-0472">Membrane</keyword>
<feature type="transmembrane region" description="Helical" evidence="5">
    <location>
        <begin position="94"/>
        <end position="111"/>
    </location>
</feature>
<feature type="transmembrane region" description="Helical" evidence="5">
    <location>
        <begin position="140"/>
        <end position="158"/>
    </location>
</feature>
<dbReference type="GO" id="GO:0005886">
    <property type="term" value="C:plasma membrane"/>
    <property type="evidence" value="ECO:0007669"/>
    <property type="project" value="UniProtKB-ARBA"/>
</dbReference>
<dbReference type="AlphaFoldDB" id="A0A068VQV0"/>
<evidence type="ECO:0000256" key="4">
    <source>
        <dbReference type="ARBA" id="ARBA00023136"/>
    </source>
</evidence>
<feature type="transmembrane region" description="Helical" evidence="5">
    <location>
        <begin position="70"/>
        <end position="87"/>
    </location>
</feature>
<dbReference type="Pfam" id="PF02361">
    <property type="entry name" value="CbiQ"/>
    <property type="match status" value="1"/>
</dbReference>
<evidence type="ECO:0000256" key="1">
    <source>
        <dbReference type="ARBA" id="ARBA00004141"/>
    </source>
</evidence>
<name>A0A068VQV0_PROFF</name>
<keyword evidence="2 5" id="KW-0812">Transmembrane</keyword>
<accession>A0A068VQV0</accession>
<comment type="subcellular location">
    <subcellularLocation>
        <location evidence="1">Membrane</location>
        <topology evidence="1">Multi-pass membrane protein</topology>
    </subcellularLocation>
</comment>
<evidence type="ECO:0000256" key="2">
    <source>
        <dbReference type="ARBA" id="ARBA00022692"/>
    </source>
</evidence>
<feature type="transmembrane region" description="Helical" evidence="5">
    <location>
        <begin position="46"/>
        <end position="64"/>
    </location>
</feature>
<dbReference type="EMBL" id="LM676441">
    <property type="protein sequence ID" value="CEP27696.1"/>
    <property type="molecule type" value="Genomic_DNA"/>
</dbReference>
<dbReference type="CDD" id="cd16914">
    <property type="entry name" value="EcfT"/>
    <property type="match status" value="1"/>
</dbReference>
<dbReference type="RefSeq" id="WP_036940322.1">
    <property type="nucleotide sequence ID" value="NZ_HG975462.1"/>
</dbReference>
<organism evidence="6">
    <name type="scientific">Propionibacterium freudenreichii subsp. freudenreichii</name>
    <dbReference type="NCBI Taxonomy" id="66712"/>
    <lineage>
        <taxon>Bacteria</taxon>
        <taxon>Bacillati</taxon>
        <taxon>Actinomycetota</taxon>
        <taxon>Actinomycetes</taxon>
        <taxon>Propionibacteriales</taxon>
        <taxon>Propionibacteriaceae</taxon>
        <taxon>Propionibacterium</taxon>
    </lineage>
</organism>
<proteinExistence type="predicted"/>
<dbReference type="InterPro" id="IPR003339">
    <property type="entry name" value="ABC/ECF_trnsptr_transmembrane"/>
</dbReference>
<keyword evidence="3 5" id="KW-1133">Transmembrane helix</keyword>
<evidence type="ECO:0000256" key="5">
    <source>
        <dbReference type="SAM" id="Phobius"/>
    </source>
</evidence>
<sequence length="202" mass="21613">MSAETFLGAYRVGHSLMHRCPLWVKYLLLVAVGVVPFFAKNVPLSLAAFAVAAVLVVAGSGMGISQLNPGVGLLVMNAVIVAYDWIFRTWQEGVVFACGMIATLWLARIITSTTPSGLIMDGIAACARPFRIIGANPEKFALAVSVMWSSIPYLLVSVRNVRDAARARGLRFSWRFVAPVLVTAVGHALQVGEALQARGLGD</sequence>
<reference evidence="6" key="1">
    <citation type="submission" date="2014-08" db="EMBL/GenBank/DDBJ databases">
        <authorList>
            <person name="Falentin Helene"/>
        </authorList>
    </citation>
    <scope>NUCLEOTIDE SEQUENCE</scope>
</reference>
<gene>
    <name evidence="6" type="ORF">PFCIRM138_05030</name>
</gene>